<dbReference type="STRING" id="6216.A0A0R3S8J8"/>
<protein>
    <recommendedName>
        <fullName evidence="8">Inositol-1-monophosphatase</fullName>
        <ecNumber evidence="8">3.1.3.25</ecNumber>
    </recommendedName>
</protein>
<organism evidence="11">
    <name type="scientific">Hymenolepis diminuta</name>
    <name type="common">Rat tapeworm</name>
    <dbReference type="NCBI Taxonomy" id="6216"/>
    <lineage>
        <taxon>Eukaryota</taxon>
        <taxon>Metazoa</taxon>
        <taxon>Spiralia</taxon>
        <taxon>Lophotrochozoa</taxon>
        <taxon>Platyhelminthes</taxon>
        <taxon>Cestoda</taxon>
        <taxon>Eucestoda</taxon>
        <taxon>Cyclophyllidea</taxon>
        <taxon>Hymenolepididae</taxon>
        <taxon>Hymenolepis</taxon>
    </lineage>
</organism>
<dbReference type="Pfam" id="PF00459">
    <property type="entry name" value="Inositol_P"/>
    <property type="match status" value="1"/>
</dbReference>
<comment type="cofactor">
    <cofactor evidence="2 7 8">
        <name>Mg(2+)</name>
        <dbReference type="ChEBI" id="CHEBI:18420"/>
    </cofactor>
</comment>
<dbReference type="FunFam" id="3.30.540.10:FF:000004">
    <property type="entry name" value="Inositol-1-monophosphatase"/>
    <property type="match status" value="1"/>
</dbReference>
<sequence>MLDFVKCIAKEAGSLIVDAFDKPLSFHEKVSYADLVTDTDQQAEDLIKSRILEKYPSHKIIAEESASGRSLLTSEPTWIIDPIDGTSNFVSKFPFCAVSIGYFKDKQAQCAVVYNPISDQMFFAERGKGAFINEKKLIVSQCSDLHNALILTDWGGDRNAANLDTKAANIRRLISEARGRPVCKW</sequence>
<gene>
    <name evidence="9" type="ORF">HDID_LOCUS481</name>
</gene>
<name>A0A0R3S8J8_HYMDI</name>
<comment type="pathway">
    <text evidence="8">Polyol metabolism; myo-inositol biosynthesis; myo-inositol from D-glucose 6-phosphate: step 2/2.</text>
</comment>
<evidence type="ECO:0000256" key="8">
    <source>
        <dbReference type="RuleBase" id="RU364068"/>
    </source>
</evidence>
<dbReference type="GO" id="GO:0006021">
    <property type="term" value="P:inositol biosynthetic process"/>
    <property type="evidence" value="ECO:0007669"/>
    <property type="project" value="UniProtKB-UniPathway"/>
</dbReference>
<dbReference type="Proteomes" id="UP000274504">
    <property type="component" value="Unassembled WGS sequence"/>
</dbReference>
<evidence type="ECO:0000256" key="1">
    <source>
        <dbReference type="ARBA" id="ARBA00001033"/>
    </source>
</evidence>
<evidence type="ECO:0000313" key="10">
    <source>
        <dbReference type="Proteomes" id="UP000274504"/>
    </source>
</evidence>
<keyword evidence="4 7" id="KW-0479">Metal-binding</keyword>
<evidence type="ECO:0000313" key="11">
    <source>
        <dbReference type="WBParaSite" id="HDID_0000048001-mRNA-1"/>
    </source>
</evidence>
<dbReference type="GO" id="GO:0008934">
    <property type="term" value="F:inositol monophosphate 1-phosphatase activity"/>
    <property type="evidence" value="ECO:0007669"/>
    <property type="project" value="InterPro"/>
</dbReference>
<evidence type="ECO:0000256" key="3">
    <source>
        <dbReference type="ARBA" id="ARBA00009759"/>
    </source>
</evidence>
<accession>A0A0R3S8J8</accession>
<dbReference type="PRINTS" id="PR00377">
    <property type="entry name" value="IMPHPHTASES"/>
</dbReference>
<evidence type="ECO:0000256" key="6">
    <source>
        <dbReference type="ARBA" id="ARBA00022842"/>
    </source>
</evidence>
<dbReference type="InterPro" id="IPR033942">
    <property type="entry name" value="IMPase"/>
</dbReference>
<dbReference type="InterPro" id="IPR000760">
    <property type="entry name" value="Inositol_monophosphatase-like"/>
</dbReference>
<dbReference type="PANTHER" id="PTHR20854">
    <property type="entry name" value="INOSITOL MONOPHOSPHATASE"/>
    <property type="match status" value="1"/>
</dbReference>
<feature type="binding site" evidence="7">
    <location>
        <position position="81"/>
    </location>
    <ligand>
        <name>Mg(2+)</name>
        <dbReference type="ChEBI" id="CHEBI:18420"/>
        <label>1</label>
        <note>catalytic</note>
    </ligand>
</feature>
<dbReference type="PANTHER" id="PTHR20854:SF4">
    <property type="entry name" value="INOSITOL-1-MONOPHOSPHATASE-RELATED"/>
    <property type="match status" value="1"/>
</dbReference>
<dbReference type="GO" id="GO:0046872">
    <property type="term" value="F:metal ion binding"/>
    <property type="evidence" value="ECO:0007669"/>
    <property type="project" value="UniProtKB-KW"/>
</dbReference>
<dbReference type="PROSITE" id="PS00629">
    <property type="entry name" value="IMP_1"/>
    <property type="match status" value="1"/>
</dbReference>
<dbReference type="SUPFAM" id="SSF56655">
    <property type="entry name" value="Carbohydrate phosphatase"/>
    <property type="match status" value="1"/>
</dbReference>
<dbReference type="WBParaSite" id="HDID_0000048001-mRNA-1">
    <property type="protein sequence ID" value="HDID_0000048001-mRNA-1"/>
    <property type="gene ID" value="HDID_0000048001"/>
</dbReference>
<proteinExistence type="inferred from homology"/>
<evidence type="ECO:0000256" key="5">
    <source>
        <dbReference type="ARBA" id="ARBA00022801"/>
    </source>
</evidence>
<comment type="catalytic activity">
    <reaction evidence="1 8">
        <text>a myo-inositol phosphate + H2O = myo-inositol + phosphate</text>
        <dbReference type="Rhea" id="RHEA:24056"/>
        <dbReference type="ChEBI" id="CHEBI:15377"/>
        <dbReference type="ChEBI" id="CHEBI:17268"/>
        <dbReference type="ChEBI" id="CHEBI:43474"/>
        <dbReference type="ChEBI" id="CHEBI:84139"/>
        <dbReference type="EC" id="3.1.3.25"/>
    </reaction>
</comment>
<dbReference type="UniPathway" id="UPA00823">
    <property type="reaction ID" value="UER00788"/>
</dbReference>
<dbReference type="CDD" id="cd01639">
    <property type="entry name" value="IMPase"/>
    <property type="match status" value="1"/>
</dbReference>
<comment type="similarity">
    <text evidence="3 8">Belongs to the inositol monophosphatase superfamily.</text>
</comment>
<dbReference type="AlphaFoldDB" id="A0A0R3S8J8"/>
<dbReference type="OrthoDB" id="10254945at2759"/>
<reference evidence="9 10" key="2">
    <citation type="submission" date="2018-11" db="EMBL/GenBank/DDBJ databases">
        <authorList>
            <consortium name="Pathogen Informatics"/>
        </authorList>
    </citation>
    <scope>NUCLEOTIDE SEQUENCE [LARGE SCALE GENOMIC DNA]</scope>
</reference>
<feature type="binding site" evidence="7">
    <location>
        <position position="63"/>
    </location>
    <ligand>
        <name>Mg(2+)</name>
        <dbReference type="ChEBI" id="CHEBI:18420"/>
        <label>1</label>
        <note>catalytic</note>
    </ligand>
</feature>
<dbReference type="Gene3D" id="3.30.540.10">
    <property type="entry name" value="Fructose-1,6-Bisphosphatase, subunit A, domain 1"/>
    <property type="match status" value="1"/>
</dbReference>
<dbReference type="EC" id="3.1.3.25" evidence="8"/>
<reference evidence="11" key="1">
    <citation type="submission" date="2017-02" db="UniProtKB">
        <authorList>
            <consortium name="WormBaseParasite"/>
        </authorList>
    </citation>
    <scope>IDENTIFICATION</scope>
</reference>
<evidence type="ECO:0000256" key="4">
    <source>
        <dbReference type="ARBA" id="ARBA00022723"/>
    </source>
</evidence>
<evidence type="ECO:0000313" key="9">
    <source>
        <dbReference type="EMBL" id="VDL16309.1"/>
    </source>
</evidence>
<keyword evidence="5 8" id="KW-0378">Hydrolase</keyword>
<feature type="binding site" evidence="7">
    <location>
        <position position="84"/>
    </location>
    <ligand>
        <name>Mg(2+)</name>
        <dbReference type="ChEBI" id="CHEBI:18420"/>
        <label>1</label>
        <note>catalytic</note>
    </ligand>
</feature>
<feature type="binding site" evidence="7">
    <location>
        <position position="83"/>
    </location>
    <ligand>
        <name>Mg(2+)</name>
        <dbReference type="ChEBI" id="CHEBI:18420"/>
        <label>1</label>
        <note>catalytic</note>
    </ligand>
</feature>
<dbReference type="GO" id="GO:0007165">
    <property type="term" value="P:signal transduction"/>
    <property type="evidence" value="ECO:0007669"/>
    <property type="project" value="TreeGrafter"/>
</dbReference>
<keyword evidence="6 7" id="KW-0460">Magnesium</keyword>
<evidence type="ECO:0000256" key="7">
    <source>
        <dbReference type="PIRSR" id="PIRSR600760-2"/>
    </source>
</evidence>
<dbReference type="EMBL" id="UYSG01000065">
    <property type="protein sequence ID" value="VDL16309.1"/>
    <property type="molecule type" value="Genomic_DNA"/>
</dbReference>
<evidence type="ECO:0000256" key="2">
    <source>
        <dbReference type="ARBA" id="ARBA00001946"/>
    </source>
</evidence>
<dbReference type="InterPro" id="IPR020583">
    <property type="entry name" value="Inositol_monoP_metal-BS"/>
</dbReference>